<dbReference type="GO" id="GO:0050661">
    <property type="term" value="F:NADP binding"/>
    <property type="evidence" value="ECO:0007669"/>
    <property type="project" value="InterPro"/>
</dbReference>
<dbReference type="GO" id="GO:0016614">
    <property type="term" value="F:oxidoreductase activity, acting on CH-OH group of donors"/>
    <property type="evidence" value="ECO:0007669"/>
    <property type="project" value="InterPro"/>
</dbReference>
<accession>L7JXW6</accession>
<dbReference type="InParanoid" id="L7JXW6"/>
<dbReference type="GO" id="GO:0006006">
    <property type="term" value="P:glucose metabolic process"/>
    <property type="evidence" value="ECO:0007669"/>
    <property type="project" value="InterPro"/>
</dbReference>
<proteinExistence type="predicted"/>
<sequence length="137" mass="15663">MTIFVNTGKIAIFRTPPDFVMDKIFIIFGASGNLSKVKLLPSILKEKLYKDCEIVLYSRNVDDDVLQAQVKEVNDKNLRIVQGQYTDTEKIAELINGKKLVIFYLCIPSHQHLTIIQSLDNLNREVVVALEKPFLRV</sequence>
<dbReference type="HOGENOM" id="CLU_1866525_0_0_1"/>
<name>L7JXW6_TRAHO</name>
<protein>
    <submittedName>
        <fullName evidence="1">Glucose-6-phosphate 1-dehydrogenase</fullName>
    </submittedName>
</protein>
<gene>
    <name evidence="1" type="ORF">THOM_0770</name>
</gene>
<dbReference type="Proteomes" id="UP000011185">
    <property type="component" value="Unassembled WGS sequence"/>
</dbReference>
<dbReference type="AlphaFoldDB" id="L7JXW6"/>
<dbReference type="InterPro" id="IPR036291">
    <property type="entry name" value="NAD(P)-bd_dom_sf"/>
</dbReference>
<evidence type="ECO:0000313" key="2">
    <source>
        <dbReference type="Proteomes" id="UP000011185"/>
    </source>
</evidence>
<dbReference type="Gene3D" id="3.40.50.720">
    <property type="entry name" value="NAD(P)-binding Rossmann-like Domain"/>
    <property type="match status" value="1"/>
</dbReference>
<keyword evidence="2" id="KW-1185">Reference proteome</keyword>
<evidence type="ECO:0000313" key="1">
    <source>
        <dbReference type="EMBL" id="ELQ76259.1"/>
    </source>
</evidence>
<reference evidence="1 2" key="1">
    <citation type="journal article" date="2012" name="PLoS Pathog.">
        <title>The genome of the obligate intracellular parasite Trachipleistophora hominis: new insights into microsporidian genome dynamics and reductive evolution.</title>
        <authorList>
            <person name="Heinz E."/>
            <person name="Williams T.A."/>
            <person name="Nakjang S."/>
            <person name="Noel C.J."/>
            <person name="Swan D.C."/>
            <person name="Goldberg A.V."/>
            <person name="Harris S.R."/>
            <person name="Weinmaier T."/>
            <person name="Markert S."/>
            <person name="Becher D."/>
            <person name="Bernhardt J."/>
            <person name="Dagan T."/>
            <person name="Hacker C."/>
            <person name="Lucocq J.M."/>
            <person name="Schweder T."/>
            <person name="Rattei T."/>
            <person name="Hall N."/>
            <person name="Hirt R.P."/>
            <person name="Embley T.M."/>
        </authorList>
    </citation>
    <scope>NUCLEOTIDE SEQUENCE [LARGE SCALE GENOMIC DNA]</scope>
</reference>
<dbReference type="SUPFAM" id="SSF51735">
    <property type="entry name" value="NAD(P)-binding Rossmann-fold domains"/>
    <property type="match status" value="1"/>
</dbReference>
<dbReference type="OrthoDB" id="60984at2759"/>
<dbReference type="VEuPathDB" id="MicrosporidiaDB:THOM_0770"/>
<organism evidence="1 2">
    <name type="scientific">Trachipleistophora hominis</name>
    <name type="common">Microsporidian parasite</name>
    <dbReference type="NCBI Taxonomy" id="72359"/>
    <lineage>
        <taxon>Eukaryota</taxon>
        <taxon>Fungi</taxon>
        <taxon>Fungi incertae sedis</taxon>
        <taxon>Microsporidia</taxon>
        <taxon>Pleistophoridae</taxon>
        <taxon>Trachipleistophora</taxon>
    </lineage>
</organism>
<dbReference type="EMBL" id="JH993858">
    <property type="protein sequence ID" value="ELQ76259.1"/>
    <property type="molecule type" value="Genomic_DNA"/>
</dbReference>